<accession>A0ABP9E5Q7</accession>
<evidence type="ECO:0000313" key="2">
    <source>
        <dbReference type="EMBL" id="GAA4868832.1"/>
    </source>
</evidence>
<comment type="caution">
    <text evidence="2">The sequence shown here is derived from an EMBL/GenBank/DDBJ whole genome shotgun (WGS) entry which is preliminary data.</text>
</comment>
<dbReference type="SUPFAM" id="SSF51556">
    <property type="entry name" value="Metallo-dependent hydrolases"/>
    <property type="match status" value="1"/>
</dbReference>
<gene>
    <name evidence="2" type="ORF">GCM10023235_54410</name>
</gene>
<dbReference type="RefSeq" id="WP_345699504.1">
    <property type="nucleotide sequence ID" value="NZ_BAABIS010000001.1"/>
</dbReference>
<dbReference type="PANTHER" id="PTHR43383:SF2">
    <property type="entry name" value="AMIDOHYDROLASE 2 FAMILY PROTEIN"/>
    <property type="match status" value="1"/>
</dbReference>
<protein>
    <submittedName>
        <fullName evidence="2">Amidohydrolase family protein</fullName>
    </submittedName>
</protein>
<dbReference type="Pfam" id="PF04909">
    <property type="entry name" value="Amidohydro_2"/>
    <property type="match status" value="1"/>
</dbReference>
<evidence type="ECO:0000259" key="1">
    <source>
        <dbReference type="Pfam" id="PF04909"/>
    </source>
</evidence>
<proteinExistence type="predicted"/>
<reference evidence="3" key="1">
    <citation type="journal article" date="2019" name="Int. J. Syst. Evol. Microbiol.">
        <title>The Global Catalogue of Microorganisms (GCM) 10K type strain sequencing project: providing services to taxonomists for standard genome sequencing and annotation.</title>
        <authorList>
            <consortium name="The Broad Institute Genomics Platform"/>
            <consortium name="The Broad Institute Genome Sequencing Center for Infectious Disease"/>
            <person name="Wu L."/>
            <person name="Ma J."/>
        </authorList>
    </citation>
    <scope>NUCLEOTIDE SEQUENCE [LARGE SCALE GENOMIC DNA]</scope>
    <source>
        <strain evidence="3">JCM 13006</strain>
    </source>
</reference>
<dbReference type="Gene3D" id="3.20.20.140">
    <property type="entry name" value="Metal-dependent hydrolases"/>
    <property type="match status" value="1"/>
</dbReference>
<dbReference type="PANTHER" id="PTHR43383">
    <property type="entry name" value="NODULIN 6"/>
    <property type="match status" value="1"/>
</dbReference>
<sequence length="362" mass="37836">MIDQHCHSVLAGDLDDAAFAALLTESDLPPAPGTSRWESSIGLAVRRWCAPALGLPALAEPADYLARRRELPDPAGTLLRAAGLDALLVDTGLTAAAGRPLLPLAELGAAAGARVREVVRLESVAERTARDAAGPAGWLAATAEALHGAAAGGAVAFKSVLAYRSGLAVPPEPPSAAEVLRAAGQWLRGPRTRLADPVLGRHLLWTALDCGLPIQFHTGLGDPDLRPADGDPALLADFLRTAGPRGVPVVLLHCYPYHRTAAWLAHCFPHVSVDVGLTLSHTGARAAAVLGEVLEVAPFDQVLFSTDAYGLPELYLAGAAQFRHALAVLLAGWQRDGACTAADAGRITRRTSGANARRLYRL</sequence>
<dbReference type="EMBL" id="BAABIS010000001">
    <property type="protein sequence ID" value="GAA4868832.1"/>
    <property type="molecule type" value="Genomic_DNA"/>
</dbReference>
<organism evidence="2 3">
    <name type="scientific">Kitasatospora terrestris</name>
    <dbReference type="NCBI Taxonomy" id="258051"/>
    <lineage>
        <taxon>Bacteria</taxon>
        <taxon>Bacillati</taxon>
        <taxon>Actinomycetota</taxon>
        <taxon>Actinomycetes</taxon>
        <taxon>Kitasatosporales</taxon>
        <taxon>Streptomycetaceae</taxon>
        <taxon>Kitasatospora</taxon>
    </lineage>
</organism>
<name>A0ABP9E5Q7_9ACTN</name>
<evidence type="ECO:0000313" key="3">
    <source>
        <dbReference type="Proteomes" id="UP001501752"/>
    </source>
</evidence>
<dbReference type="InterPro" id="IPR032466">
    <property type="entry name" value="Metal_Hydrolase"/>
</dbReference>
<feature type="domain" description="Amidohydrolase-related" evidence="1">
    <location>
        <begin position="132"/>
        <end position="362"/>
    </location>
</feature>
<keyword evidence="3" id="KW-1185">Reference proteome</keyword>
<dbReference type="InterPro" id="IPR006680">
    <property type="entry name" value="Amidohydro-rel"/>
</dbReference>
<dbReference type="Proteomes" id="UP001501752">
    <property type="component" value="Unassembled WGS sequence"/>
</dbReference>